<comment type="cofactor">
    <cofactor evidence="1">
        <name>Mg(2+)</name>
        <dbReference type="ChEBI" id="CHEBI:18420"/>
    </cofactor>
</comment>
<dbReference type="PANTHER" id="PTHR43046:SF14">
    <property type="entry name" value="MUTT_NUDIX FAMILY PROTEIN"/>
    <property type="match status" value="1"/>
</dbReference>
<dbReference type="Proteomes" id="UP000430079">
    <property type="component" value="Unassembled WGS sequence"/>
</dbReference>
<accession>A0A640T9G2</accession>
<feature type="region of interest" description="Disordered" evidence="3">
    <location>
        <begin position="162"/>
        <end position="195"/>
    </location>
</feature>
<feature type="region of interest" description="Disordered" evidence="3">
    <location>
        <begin position="1"/>
        <end position="21"/>
    </location>
</feature>
<protein>
    <recommendedName>
        <fullName evidence="4">Nudix hydrolase domain-containing protein</fullName>
    </recommendedName>
</protein>
<name>A0A640T9G2_9ACTN</name>
<feature type="compositionally biased region" description="Low complexity" evidence="3">
    <location>
        <begin position="164"/>
        <end position="179"/>
    </location>
</feature>
<organism evidence="5 6">
    <name type="scientific">Streptomyces glebosus</name>
    <dbReference type="NCBI Taxonomy" id="249580"/>
    <lineage>
        <taxon>Bacteria</taxon>
        <taxon>Bacillati</taxon>
        <taxon>Actinomycetota</taxon>
        <taxon>Actinomycetes</taxon>
        <taxon>Kitasatosporales</taxon>
        <taxon>Streptomycetaceae</taxon>
        <taxon>Streptomyces</taxon>
    </lineage>
</organism>
<dbReference type="RefSeq" id="WP_190145025.1">
    <property type="nucleotide sequence ID" value="NZ_BLIO01000001.1"/>
</dbReference>
<keyword evidence="6" id="KW-1185">Reference proteome</keyword>
<sequence length="341" mass="37828">MNDQTSPTDSAPPYQLRPQLPLPLPRANASALIYNESGAYLLHLRDDIPGIWEPGSWSLLGGGREPGDRSLEETIRRELREEAGLDIPDLAPFTVEQARSSDGTTVPIQIFAGQWSGDPADLELTEGVMLHWFRPEVMPRLRTAPSTRDLLRRHAELLDTGHYAPAPSTTLADADTTASGRPPHPHTPSAAATSERGVPHIIGVHLYLENAHGEILLGLRHPDSAYAAKTWHFLAGHCEQESALACLVREAREEAGLLIDPTDVEYAHAVHLVDTPGTPPRMQLVFRARHWTGTPEIREPDRCVSWSWWRPEALPEPLVPYTRAAIDGIRAGRLYTEWGWT</sequence>
<dbReference type="CDD" id="cd18882">
    <property type="entry name" value="NUDIX_Hydrolase"/>
    <property type="match status" value="1"/>
</dbReference>
<dbReference type="SUPFAM" id="SSF55811">
    <property type="entry name" value="Nudix"/>
    <property type="match status" value="2"/>
</dbReference>
<comment type="caution">
    <text evidence="5">The sequence shown here is derived from an EMBL/GenBank/DDBJ whole genome shotgun (WGS) entry which is preliminary data.</text>
</comment>
<keyword evidence="2" id="KW-0378">Hydrolase</keyword>
<evidence type="ECO:0000256" key="3">
    <source>
        <dbReference type="SAM" id="MobiDB-lite"/>
    </source>
</evidence>
<evidence type="ECO:0000256" key="1">
    <source>
        <dbReference type="ARBA" id="ARBA00001946"/>
    </source>
</evidence>
<dbReference type="InterPro" id="IPR000086">
    <property type="entry name" value="NUDIX_hydrolase_dom"/>
</dbReference>
<evidence type="ECO:0000259" key="4">
    <source>
        <dbReference type="PROSITE" id="PS51462"/>
    </source>
</evidence>
<evidence type="ECO:0000256" key="2">
    <source>
        <dbReference type="ARBA" id="ARBA00022801"/>
    </source>
</evidence>
<dbReference type="CDD" id="cd04683">
    <property type="entry name" value="NUDIX_Hydrolase"/>
    <property type="match status" value="1"/>
</dbReference>
<dbReference type="AlphaFoldDB" id="A0A640T9G2"/>
<feature type="domain" description="Nudix hydrolase" evidence="4">
    <location>
        <begin position="199"/>
        <end position="331"/>
    </location>
</feature>
<evidence type="ECO:0000313" key="6">
    <source>
        <dbReference type="Proteomes" id="UP000430079"/>
    </source>
</evidence>
<dbReference type="PROSITE" id="PS51462">
    <property type="entry name" value="NUDIX"/>
    <property type="match status" value="2"/>
</dbReference>
<dbReference type="EMBL" id="BLIO01000001">
    <property type="protein sequence ID" value="GFE19121.1"/>
    <property type="molecule type" value="Genomic_DNA"/>
</dbReference>
<feature type="domain" description="Nudix hydrolase" evidence="4">
    <location>
        <begin position="24"/>
        <end position="156"/>
    </location>
</feature>
<dbReference type="GO" id="GO:0016787">
    <property type="term" value="F:hydrolase activity"/>
    <property type="evidence" value="ECO:0007669"/>
    <property type="project" value="UniProtKB-KW"/>
</dbReference>
<dbReference type="PANTHER" id="PTHR43046">
    <property type="entry name" value="GDP-MANNOSE MANNOSYL HYDROLASE"/>
    <property type="match status" value="1"/>
</dbReference>
<proteinExistence type="predicted"/>
<dbReference type="InterPro" id="IPR015797">
    <property type="entry name" value="NUDIX_hydrolase-like_dom_sf"/>
</dbReference>
<gene>
    <name evidence="5" type="ORF">Sgleb_71680</name>
</gene>
<dbReference type="Pfam" id="PF00293">
    <property type="entry name" value="NUDIX"/>
    <property type="match status" value="2"/>
</dbReference>
<evidence type="ECO:0000313" key="5">
    <source>
        <dbReference type="EMBL" id="GFE19121.1"/>
    </source>
</evidence>
<dbReference type="Gene3D" id="3.90.79.10">
    <property type="entry name" value="Nucleoside Triphosphate Pyrophosphohydrolase"/>
    <property type="match status" value="2"/>
</dbReference>
<reference evidence="5 6" key="1">
    <citation type="submission" date="2019-12" db="EMBL/GenBank/DDBJ databases">
        <title>Whole genome shotgun sequence of Streptomyces hygroscopicus subsp. glebosus NBRC 13786.</title>
        <authorList>
            <person name="Ichikawa N."/>
            <person name="Kimura A."/>
            <person name="Kitahashi Y."/>
            <person name="Komaki H."/>
            <person name="Tamura T."/>
        </authorList>
    </citation>
    <scope>NUCLEOTIDE SEQUENCE [LARGE SCALE GENOMIC DNA]</scope>
    <source>
        <strain evidence="5 6">NBRC 13786</strain>
    </source>
</reference>